<evidence type="ECO:0000313" key="2">
    <source>
        <dbReference type="Proteomes" id="UP001387364"/>
    </source>
</evidence>
<evidence type="ECO:0000313" key="1">
    <source>
        <dbReference type="EMBL" id="WXB93942.1"/>
    </source>
</evidence>
<organism evidence="1 2">
    <name type="scientific">Bacillus kandeliae</name>
    <dbReference type="NCBI Taxonomy" id="3129297"/>
    <lineage>
        <taxon>Bacteria</taxon>
        <taxon>Bacillati</taxon>
        <taxon>Bacillota</taxon>
        <taxon>Bacilli</taxon>
        <taxon>Bacillales</taxon>
        <taxon>Bacillaceae</taxon>
        <taxon>Bacillus</taxon>
    </lineage>
</organism>
<dbReference type="RefSeq" id="WP_338753496.1">
    <property type="nucleotide sequence ID" value="NZ_CP147404.1"/>
</dbReference>
<protein>
    <submittedName>
        <fullName evidence="1">YtxH domain-containing protein</fullName>
    </submittedName>
</protein>
<sequence length="121" mass="13096">MDKKALLFGLLTGTIAGMATTLFSTPLSGKETREKAKSSLSCAKSSINAISNNLSEVKSSVKTLSEVSKETFTEVTGGLKTSVSLWQESTKPTIQKLQQELEDIQSTVDELNQLPKNKESK</sequence>
<dbReference type="Proteomes" id="UP001387364">
    <property type="component" value="Chromosome"/>
</dbReference>
<dbReference type="Pfam" id="PF12732">
    <property type="entry name" value="YtxH"/>
    <property type="match status" value="1"/>
</dbReference>
<dbReference type="InterPro" id="IPR024623">
    <property type="entry name" value="YtxH"/>
</dbReference>
<keyword evidence="2" id="KW-1185">Reference proteome</keyword>
<dbReference type="InterPro" id="IPR052928">
    <property type="entry name" value="Desiccation-related_membrane"/>
</dbReference>
<dbReference type="PANTHER" id="PTHR35792">
    <property type="entry name" value="GENERAL STRESS PROTEIN"/>
    <property type="match status" value="1"/>
</dbReference>
<gene>
    <name evidence="1" type="ORF">WDJ61_04750</name>
</gene>
<accession>A0ABZ2N877</accession>
<reference evidence="1 2" key="1">
    <citation type="submission" date="2024-02" db="EMBL/GenBank/DDBJ databases">
        <title>Seven novel Bacillus-like species.</title>
        <authorList>
            <person name="Liu G."/>
        </authorList>
    </citation>
    <scope>NUCLEOTIDE SEQUENCE [LARGE SCALE GENOMIC DNA]</scope>
    <source>
        <strain evidence="1 2">FJAT-52991</strain>
    </source>
</reference>
<name>A0ABZ2N877_9BACI</name>
<proteinExistence type="predicted"/>
<dbReference type="PANTHER" id="PTHR35792:SF3">
    <property type="entry name" value="IG HYPOTHETICAL 17707"/>
    <property type="match status" value="1"/>
</dbReference>
<dbReference type="EMBL" id="CP147404">
    <property type="protein sequence ID" value="WXB93942.1"/>
    <property type="molecule type" value="Genomic_DNA"/>
</dbReference>